<dbReference type="AlphaFoldDB" id="A0A315Y018"/>
<evidence type="ECO:0000313" key="2">
    <source>
        <dbReference type="EMBL" id="PWJ13505.1"/>
    </source>
</evidence>
<evidence type="ECO:0000256" key="1">
    <source>
        <dbReference type="SAM" id="SignalP"/>
    </source>
</evidence>
<feature type="chain" id="PRO_5039420613" evidence="1">
    <location>
        <begin position="22"/>
        <end position="239"/>
    </location>
</feature>
<name>A0A315Y018_RUMFL</name>
<dbReference type="RefSeq" id="WP_109726128.1">
    <property type="nucleotide sequence ID" value="NZ_CACVSX010000025.1"/>
</dbReference>
<dbReference type="PROSITE" id="PS51257">
    <property type="entry name" value="PROKAR_LIPOPROTEIN"/>
    <property type="match status" value="1"/>
</dbReference>
<dbReference type="Proteomes" id="UP000245720">
    <property type="component" value="Unassembled WGS sequence"/>
</dbReference>
<evidence type="ECO:0000313" key="3">
    <source>
        <dbReference type="Proteomes" id="UP000245720"/>
    </source>
</evidence>
<feature type="signal peptide" evidence="1">
    <location>
        <begin position="1"/>
        <end position="21"/>
    </location>
</feature>
<gene>
    <name evidence="2" type="ORF">IE37_01310</name>
</gene>
<accession>A0A315Y018</accession>
<protein>
    <submittedName>
        <fullName evidence="2">Uncharacterized protein</fullName>
    </submittedName>
</protein>
<comment type="caution">
    <text evidence="2">The sequence shown here is derived from an EMBL/GenBank/DDBJ whole genome shotgun (WGS) entry which is preliminary data.</text>
</comment>
<reference evidence="2 3" key="1">
    <citation type="submission" date="2018-05" db="EMBL/GenBank/DDBJ databases">
        <title>The Hungate 1000. A catalogue of reference genomes from the rumen microbiome.</title>
        <authorList>
            <person name="Kelly W."/>
        </authorList>
    </citation>
    <scope>NUCLEOTIDE SEQUENCE [LARGE SCALE GENOMIC DNA]</scope>
    <source>
        <strain evidence="2 3">SAb67</strain>
    </source>
</reference>
<proteinExistence type="predicted"/>
<keyword evidence="1" id="KW-0732">Signal</keyword>
<dbReference type="OrthoDB" id="1818847at2"/>
<dbReference type="EMBL" id="QGDI01000004">
    <property type="protein sequence ID" value="PWJ13505.1"/>
    <property type="molecule type" value="Genomic_DNA"/>
</dbReference>
<organism evidence="2 3">
    <name type="scientific">Ruminococcus flavefaciens</name>
    <dbReference type="NCBI Taxonomy" id="1265"/>
    <lineage>
        <taxon>Bacteria</taxon>
        <taxon>Bacillati</taxon>
        <taxon>Bacillota</taxon>
        <taxon>Clostridia</taxon>
        <taxon>Eubacteriales</taxon>
        <taxon>Oscillospiraceae</taxon>
        <taxon>Ruminococcus</taxon>
    </lineage>
</organism>
<sequence length="239" mass="25430">MNIRKALAAVLAAAFICGAAASCSSKDKKAPDKAASAEPTTAPVPGVNFDEAVGVQSGDAYLAVVDTNWDKQYLGGTDEKNQLCYKAGVVHIDGNGDYKVSVTANSTAFQYLASGDPNGDYKVNGIGFAAVIIHDAESVLPNAIITVKNVKVDGRDVELKKKNYTNTEAEAVRTNIFNEWVSDEFLPADARTAEGGLYVNFDTNSPSEINDGSYSAQIVDPAEFKDWTDIEVDFSISGL</sequence>